<proteinExistence type="predicted"/>
<dbReference type="EMBL" id="JAVXUO010002507">
    <property type="protein sequence ID" value="KAK2972624.1"/>
    <property type="molecule type" value="Genomic_DNA"/>
</dbReference>
<dbReference type="Pfam" id="PF10712">
    <property type="entry name" value="NAD-GH"/>
    <property type="match status" value="1"/>
</dbReference>
<evidence type="ECO:0000313" key="1">
    <source>
        <dbReference type="EMBL" id="KAK2972624.1"/>
    </source>
</evidence>
<reference evidence="1" key="1">
    <citation type="submission" date="2022-12" db="EMBL/GenBank/DDBJ databases">
        <title>Draft genome assemblies for two species of Escallonia (Escalloniales).</title>
        <authorList>
            <person name="Chanderbali A."/>
            <person name="Dervinis C."/>
            <person name="Anghel I."/>
            <person name="Soltis D."/>
            <person name="Soltis P."/>
            <person name="Zapata F."/>
        </authorList>
    </citation>
    <scope>NUCLEOTIDE SEQUENCE</scope>
    <source>
        <strain evidence="1">UCBG92.1500</strain>
        <tissue evidence="1">Leaf</tissue>
    </source>
</reference>
<accession>A0AA88QVQ0</accession>
<evidence type="ECO:0000313" key="2">
    <source>
        <dbReference type="Proteomes" id="UP001187471"/>
    </source>
</evidence>
<name>A0AA88QVQ0_9ASTE</name>
<protein>
    <submittedName>
        <fullName evidence="1">Uncharacterized protein</fullName>
    </submittedName>
</protein>
<comment type="caution">
    <text evidence="1">The sequence shown here is derived from an EMBL/GenBank/DDBJ whole genome shotgun (WGS) entry which is preliminary data.</text>
</comment>
<dbReference type="Proteomes" id="UP001187471">
    <property type="component" value="Unassembled WGS sequence"/>
</dbReference>
<sequence length="137" mass="14681">MAGIMGIVCVVMAGDGVDGDAPSVDLNYLNQNSSLNRSTISYRFILVNALAKLLPTEENLKNLLHLGNSGIPANKEHLVDTSTALIHRGIFQATLDRVQAIPKEIHVKLLESGTSKCPMEINAVEQAINMNGGLNVC</sequence>
<dbReference type="AlphaFoldDB" id="A0AA88QVQ0"/>
<organism evidence="1 2">
    <name type="scientific">Escallonia rubra</name>
    <dbReference type="NCBI Taxonomy" id="112253"/>
    <lineage>
        <taxon>Eukaryota</taxon>
        <taxon>Viridiplantae</taxon>
        <taxon>Streptophyta</taxon>
        <taxon>Embryophyta</taxon>
        <taxon>Tracheophyta</taxon>
        <taxon>Spermatophyta</taxon>
        <taxon>Magnoliopsida</taxon>
        <taxon>eudicotyledons</taxon>
        <taxon>Gunneridae</taxon>
        <taxon>Pentapetalae</taxon>
        <taxon>asterids</taxon>
        <taxon>campanulids</taxon>
        <taxon>Escalloniales</taxon>
        <taxon>Escalloniaceae</taxon>
        <taxon>Escallonia</taxon>
    </lineage>
</organism>
<gene>
    <name evidence="1" type="ORF">RJ640_000584</name>
</gene>
<keyword evidence="2" id="KW-1185">Reference proteome</keyword>
<dbReference type="InterPro" id="IPR019651">
    <property type="entry name" value="Glutamate_DH_NAD-spec"/>
</dbReference>